<dbReference type="OMA" id="ELTTVWS"/>
<comment type="similarity">
    <text evidence="1">Belongs to the eukaryotic/archaeal RNase P protein component 2 family.</text>
</comment>
<name>A0A1X2HFV2_SYNRA</name>
<protein>
    <submittedName>
        <fullName evidence="3">Uncharacterized protein</fullName>
    </submittedName>
</protein>
<dbReference type="PANTHER" id="PTHR15441">
    <property type="entry name" value="RIBONUCLEASE P PROTEIN SUBUNIT P14"/>
    <property type="match status" value="1"/>
</dbReference>
<dbReference type="EMBL" id="MCGN01000004">
    <property type="protein sequence ID" value="ORY97834.1"/>
    <property type="molecule type" value="Genomic_DNA"/>
</dbReference>
<dbReference type="InParanoid" id="A0A1X2HFV2"/>
<dbReference type="GO" id="GO:0030681">
    <property type="term" value="C:multimeric ribonuclease P complex"/>
    <property type="evidence" value="ECO:0007669"/>
    <property type="project" value="TreeGrafter"/>
</dbReference>
<organism evidence="3 4">
    <name type="scientific">Syncephalastrum racemosum</name>
    <name type="common">Filamentous fungus</name>
    <dbReference type="NCBI Taxonomy" id="13706"/>
    <lineage>
        <taxon>Eukaryota</taxon>
        <taxon>Fungi</taxon>
        <taxon>Fungi incertae sedis</taxon>
        <taxon>Mucoromycota</taxon>
        <taxon>Mucoromycotina</taxon>
        <taxon>Mucoromycetes</taxon>
        <taxon>Mucorales</taxon>
        <taxon>Syncephalastraceae</taxon>
        <taxon>Syncephalastrum</taxon>
    </lineage>
</organism>
<dbReference type="GO" id="GO:0005730">
    <property type="term" value="C:nucleolus"/>
    <property type="evidence" value="ECO:0007669"/>
    <property type="project" value="TreeGrafter"/>
</dbReference>
<evidence type="ECO:0000256" key="2">
    <source>
        <dbReference type="ARBA" id="ARBA00022694"/>
    </source>
</evidence>
<dbReference type="OrthoDB" id="2262258at2759"/>
<keyword evidence="4" id="KW-1185">Reference proteome</keyword>
<sequence length="135" mass="14902">MVQQSHQSRSEWQYLKVKMYAHCFGGNTSVGLWIVYSWGDGDAKLSTTELSFRMSIQQALQNMFGLASAAAIVDVLDWSEDDNTGIVKVRQSDLLSVWNALILYQPSTEGQRCAFDILATSASLISLAADSRCSV</sequence>
<gene>
    <name evidence="3" type="ORF">BCR43DRAFT_490445</name>
</gene>
<dbReference type="SUPFAM" id="SSF160350">
    <property type="entry name" value="Rnp2-like"/>
    <property type="match status" value="1"/>
</dbReference>
<dbReference type="Gene3D" id="3.30.70.3250">
    <property type="entry name" value="Ribonuclease P, Pop5 subunit"/>
    <property type="match status" value="1"/>
</dbReference>
<proteinExistence type="inferred from homology"/>
<dbReference type="InterPro" id="IPR038085">
    <property type="entry name" value="Rnp2-like_sf"/>
</dbReference>
<dbReference type="GO" id="GO:0033204">
    <property type="term" value="F:ribonuclease P RNA binding"/>
    <property type="evidence" value="ECO:0007669"/>
    <property type="project" value="TreeGrafter"/>
</dbReference>
<evidence type="ECO:0000256" key="1">
    <source>
        <dbReference type="ARBA" id="ARBA00010800"/>
    </source>
</evidence>
<dbReference type="Proteomes" id="UP000242180">
    <property type="component" value="Unassembled WGS sequence"/>
</dbReference>
<evidence type="ECO:0000313" key="4">
    <source>
        <dbReference type="Proteomes" id="UP000242180"/>
    </source>
</evidence>
<dbReference type="AlphaFoldDB" id="A0A1X2HFV2"/>
<evidence type="ECO:0000313" key="3">
    <source>
        <dbReference type="EMBL" id="ORY97834.1"/>
    </source>
</evidence>
<comment type="caution">
    <text evidence="3">The sequence shown here is derived from an EMBL/GenBank/DDBJ whole genome shotgun (WGS) entry which is preliminary data.</text>
</comment>
<keyword evidence="2" id="KW-0819">tRNA processing</keyword>
<accession>A0A1X2HFV2</accession>
<dbReference type="GO" id="GO:0001682">
    <property type="term" value="P:tRNA 5'-leader removal"/>
    <property type="evidence" value="ECO:0007669"/>
    <property type="project" value="InterPro"/>
</dbReference>
<dbReference type="STRING" id="13706.A0A1X2HFV2"/>
<reference evidence="3 4" key="1">
    <citation type="submission" date="2016-07" db="EMBL/GenBank/DDBJ databases">
        <title>Pervasive Adenine N6-methylation of Active Genes in Fungi.</title>
        <authorList>
            <consortium name="DOE Joint Genome Institute"/>
            <person name="Mondo S.J."/>
            <person name="Dannebaum R.O."/>
            <person name="Kuo R.C."/>
            <person name="Labutti K."/>
            <person name="Haridas S."/>
            <person name="Kuo A."/>
            <person name="Salamov A."/>
            <person name="Ahrendt S.R."/>
            <person name="Lipzen A."/>
            <person name="Sullivan W."/>
            <person name="Andreopoulos W.B."/>
            <person name="Clum A."/>
            <person name="Lindquist E."/>
            <person name="Daum C."/>
            <person name="Ramamoorthy G.K."/>
            <person name="Gryganskyi A."/>
            <person name="Culley D."/>
            <person name="Magnuson J.K."/>
            <person name="James T.Y."/>
            <person name="O'Malley M.A."/>
            <person name="Stajich J.E."/>
            <person name="Spatafora J.W."/>
            <person name="Visel A."/>
            <person name="Grigoriev I.V."/>
        </authorList>
    </citation>
    <scope>NUCLEOTIDE SEQUENCE [LARGE SCALE GENOMIC DNA]</scope>
    <source>
        <strain evidence="3 4">NRRL 2496</strain>
    </source>
</reference>
<dbReference type="InterPro" id="IPR002759">
    <property type="entry name" value="Pop5/Rpp14/Rnp2-like"/>
</dbReference>
<dbReference type="PANTHER" id="PTHR15441:SF1">
    <property type="entry name" value="RIBONUCLEASE P PROTEIN SUBUNIT P14"/>
    <property type="match status" value="1"/>
</dbReference>
<dbReference type="Pfam" id="PF01900">
    <property type="entry name" value="RNase_P_Rpp14"/>
    <property type="match status" value="1"/>
</dbReference>